<organism evidence="1 2">
    <name type="scientific">Rosa chinensis</name>
    <name type="common">China rose</name>
    <dbReference type="NCBI Taxonomy" id="74649"/>
    <lineage>
        <taxon>Eukaryota</taxon>
        <taxon>Viridiplantae</taxon>
        <taxon>Streptophyta</taxon>
        <taxon>Embryophyta</taxon>
        <taxon>Tracheophyta</taxon>
        <taxon>Spermatophyta</taxon>
        <taxon>Magnoliopsida</taxon>
        <taxon>eudicotyledons</taxon>
        <taxon>Gunneridae</taxon>
        <taxon>Pentapetalae</taxon>
        <taxon>rosids</taxon>
        <taxon>fabids</taxon>
        <taxon>Rosales</taxon>
        <taxon>Rosaceae</taxon>
        <taxon>Rosoideae</taxon>
        <taxon>Rosoideae incertae sedis</taxon>
        <taxon>Rosa</taxon>
    </lineage>
</organism>
<evidence type="ECO:0000313" key="1">
    <source>
        <dbReference type="EMBL" id="PRQ61047.1"/>
    </source>
</evidence>
<dbReference type="GO" id="GO:0003676">
    <property type="term" value="F:nucleic acid binding"/>
    <property type="evidence" value="ECO:0007669"/>
    <property type="project" value="InterPro"/>
</dbReference>
<dbReference type="InterPro" id="IPR012337">
    <property type="entry name" value="RNaseH-like_sf"/>
</dbReference>
<keyword evidence="2" id="KW-1185">Reference proteome</keyword>
<evidence type="ECO:0000313" key="2">
    <source>
        <dbReference type="Proteomes" id="UP000238479"/>
    </source>
</evidence>
<reference evidence="1 2" key="1">
    <citation type="journal article" date="2018" name="Nat. Genet.">
        <title>The Rosa genome provides new insights in the design of modern roses.</title>
        <authorList>
            <person name="Bendahmane M."/>
        </authorList>
    </citation>
    <scope>NUCLEOTIDE SEQUENCE [LARGE SCALE GENOMIC DNA]</scope>
    <source>
        <strain evidence="2">cv. Old Blush</strain>
    </source>
</reference>
<proteinExistence type="predicted"/>
<dbReference type="Proteomes" id="UP000238479">
    <property type="component" value="Unassembled WGS sequence"/>
</dbReference>
<dbReference type="AlphaFoldDB" id="A0A2P6SQV5"/>
<protein>
    <submittedName>
        <fullName evidence="1">Putative ribonuclease H-like domain-containing protein</fullName>
    </submittedName>
</protein>
<dbReference type="PANTHER" id="PTHR45835:SF99">
    <property type="entry name" value="CHROMO DOMAIN-CONTAINING PROTEIN-RELATED"/>
    <property type="match status" value="1"/>
</dbReference>
<dbReference type="SUPFAM" id="SSF53098">
    <property type="entry name" value="Ribonuclease H-like"/>
    <property type="match status" value="1"/>
</dbReference>
<dbReference type="Gene3D" id="3.30.420.10">
    <property type="entry name" value="Ribonuclease H-like superfamily/Ribonuclease H"/>
    <property type="match status" value="1"/>
</dbReference>
<dbReference type="InterPro" id="IPR036397">
    <property type="entry name" value="RNaseH_sf"/>
</dbReference>
<gene>
    <name evidence="1" type="ORF">RchiOBHm_Chr0c08g0498101</name>
</gene>
<dbReference type="EMBL" id="PDCK01000008">
    <property type="protein sequence ID" value="PRQ61047.1"/>
    <property type="molecule type" value="Genomic_DNA"/>
</dbReference>
<sequence>MLRACSLQFKGSWDKHLALMEFAYNNSYHSSIGMAPYEALYGKQCRTPLCWDEVGERQLIGPEIIEITTDKVKVIRERHKMAQSRQKSYADKHRKHLEFQVGDWVFLKLSPWKGVVRFGKRGKLSPRYISP</sequence>
<dbReference type="Gramene" id="PRQ61047">
    <property type="protein sequence ID" value="PRQ61047"/>
    <property type="gene ID" value="RchiOBHm_Chr0c08g0498101"/>
</dbReference>
<dbReference type="PANTHER" id="PTHR45835">
    <property type="entry name" value="YALI0A06105P"/>
    <property type="match status" value="1"/>
</dbReference>
<name>A0A2P6SQV5_ROSCH</name>
<accession>A0A2P6SQV5</accession>
<dbReference type="OMA" id="PLCKFAY"/>
<comment type="caution">
    <text evidence="1">The sequence shown here is derived from an EMBL/GenBank/DDBJ whole genome shotgun (WGS) entry which is preliminary data.</text>
</comment>